<evidence type="ECO:0000313" key="2">
    <source>
        <dbReference type="Proteomes" id="UP000578112"/>
    </source>
</evidence>
<organism evidence="1 2">
    <name type="scientific">Actinoplanes digitatis</name>
    <dbReference type="NCBI Taxonomy" id="1868"/>
    <lineage>
        <taxon>Bacteria</taxon>
        <taxon>Bacillati</taxon>
        <taxon>Actinomycetota</taxon>
        <taxon>Actinomycetes</taxon>
        <taxon>Micromonosporales</taxon>
        <taxon>Micromonosporaceae</taxon>
        <taxon>Actinoplanes</taxon>
    </lineage>
</organism>
<keyword evidence="2" id="KW-1185">Reference proteome</keyword>
<comment type="caution">
    <text evidence="1">The sequence shown here is derived from an EMBL/GenBank/DDBJ whole genome shotgun (WGS) entry which is preliminary data.</text>
</comment>
<sequence>MRRLTWGNALRWCLVLALLAGGGAAMARWGGWLAEPAQAATGPVTDDAGDELATTTFDGPMVRKRAAVAIHPAKGADRGQIARELRAAAQRAKLGTLTDATFAVFSPEMLEYLVPEQTLVLDEGVSVPDAEAFMRDNQPASVAFYLVQPVLVHDLTFAVVPAAGVLPADVATVIDREGVLSDSLNRYRTTVQRSGLTVRYFGAIISDGQVEAVRQALGRAAHVPADRVAVAANLPGPGVDLSHGIPDLTTKASGHHG</sequence>
<accession>A0A7W7I115</accession>
<dbReference type="AlphaFoldDB" id="A0A7W7I115"/>
<dbReference type="RefSeq" id="WP_184995619.1">
    <property type="nucleotide sequence ID" value="NZ_BOMK01000027.1"/>
</dbReference>
<name>A0A7W7I115_9ACTN</name>
<reference evidence="1 2" key="1">
    <citation type="submission" date="2020-08" db="EMBL/GenBank/DDBJ databases">
        <title>Sequencing the genomes of 1000 actinobacteria strains.</title>
        <authorList>
            <person name="Klenk H.-P."/>
        </authorList>
    </citation>
    <scope>NUCLEOTIDE SEQUENCE [LARGE SCALE GENOMIC DNA]</scope>
    <source>
        <strain evidence="1 2">DSM 43149</strain>
    </source>
</reference>
<proteinExistence type="predicted"/>
<dbReference type="Proteomes" id="UP000578112">
    <property type="component" value="Unassembled WGS sequence"/>
</dbReference>
<dbReference type="EMBL" id="JACHNH010000001">
    <property type="protein sequence ID" value="MBB4764424.1"/>
    <property type="molecule type" value="Genomic_DNA"/>
</dbReference>
<evidence type="ECO:0000313" key="1">
    <source>
        <dbReference type="EMBL" id="MBB4764424.1"/>
    </source>
</evidence>
<protein>
    <submittedName>
        <fullName evidence="1">Uncharacterized protein</fullName>
    </submittedName>
</protein>
<gene>
    <name evidence="1" type="ORF">BJ971_004980</name>
</gene>